<evidence type="ECO:0000256" key="1">
    <source>
        <dbReference type="SAM" id="SignalP"/>
    </source>
</evidence>
<evidence type="ECO:0000313" key="4">
    <source>
        <dbReference type="Proteomes" id="UP001596101"/>
    </source>
</evidence>
<keyword evidence="1" id="KW-0732">Signal</keyword>
<name>A0ABW0MST7_9BURK</name>
<dbReference type="EMBL" id="JBHSMR010000014">
    <property type="protein sequence ID" value="MFC5480671.1"/>
    <property type="molecule type" value="Genomic_DNA"/>
</dbReference>
<dbReference type="RefSeq" id="WP_379760418.1">
    <property type="nucleotide sequence ID" value="NZ_JBHSMR010000014.1"/>
</dbReference>
<dbReference type="NCBIfam" id="NF038129">
    <property type="entry name" value="PEP_NF038129"/>
    <property type="match status" value="1"/>
</dbReference>
<organism evidence="3 4">
    <name type="scientific">Massilia suwonensis</name>
    <dbReference type="NCBI Taxonomy" id="648895"/>
    <lineage>
        <taxon>Bacteria</taxon>
        <taxon>Pseudomonadati</taxon>
        <taxon>Pseudomonadota</taxon>
        <taxon>Betaproteobacteria</taxon>
        <taxon>Burkholderiales</taxon>
        <taxon>Oxalobacteraceae</taxon>
        <taxon>Telluria group</taxon>
        <taxon>Massilia</taxon>
    </lineage>
</organism>
<feature type="domain" description="Ice-binding protein C-terminal" evidence="2">
    <location>
        <begin position="161"/>
        <end position="185"/>
    </location>
</feature>
<feature type="chain" id="PRO_5046046138" evidence="1">
    <location>
        <begin position="27"/>
        <end position="187"/>
    </location>
</feature>
<dbReference type="Proteomes" id="UP001596101">
    <property type="component" value="Unassembled WGS sequence"/>
</dbReference>
<keyword evidence="4" id="KW-1185">Reference proteome</keyword>
<evidence type="ECO:0000259" key="2">
    <source>
        <dbReference type="Pfam" id="PF07589"/>
    </source>
</evidence>
<evidence type="ECO:0000313" key="3">
    <source>
        <dbReference type="EMBL" id="MFC5480671.1"/>
    </source>
</evidence>
<dbReference type="Pfam" id="PF07589">
    <property type="entry name" value="PEP-CTERM"/>
    <property type="match status" value="1"/>
</dbReference>
<dbReference type="NCBIfam" id="TIGR02595">
    <property type="entry name" value="PEP_CTERM"/>
    <property type="match status" value="1"/>
</dbReference>
<protein>
    <submittedName>
        <fullName evidence="3">NF038129 family PEP-CTERM protein</fullName>
    </submittedName>
</protein>
<accession>A0ABW0MST7</accession>
<dbReference type="InterPro" id="IPR013424">
    <property type="entry name" value="Ice-binding_C"/>
</dbReference>
<proteinExistence type="predicted"/>
<comment type="caution">
    <text evidence="3">The sequence shown here is derived from an EMBL/GenBank/DDBJ whole genome shotgun (WGS) entry which is preliminary data.</text>
</comment>
<gene>
    <name evidence="3" type="ORF">ACFPQ5_20915</name>
</gene>
<reference evidence="4" key="1">
    <citation type="journal article" date="2019" name="Int. J. Syst. Evol. Microbiol.">
        <title>The Global Catalogue of Microorganisms (GCM) 10K type strain sequencing project: providing services to taxonomists for standard genome sequencing and annotation.</title>
        <authorList>
            <consortium name="The Broad Institute Genomics Platform"/>
            <consortium name="The Broad Institute Genome Sequencing Center for Infectious Disease"/>
            <person name="Wu L."/>
            <person name="Ma J."/>
        </authorList>
    </citation>
    <scope>NUCLEOTIDE SEQUENCE [LARGE SCALE GENOMIC DNA]</scope>
    <source>
        <strain evidence="4">CCUG 43111</strain>
    </source>
</reference>
<sequence length="187" mass="19479">MFNLKNLFTRALLALMLLTGAGAALAGPTYHVTIDSTGYSGTGLLDFQFSTYVPSDDTAVFLSNFTGDYTDASGLAAGVLVGATDGFGYFAQTLNLGGRFGFDARFDSGAMSEGVALSVGLFSDELEQWLGTSGTIALIQLTPGEPSFVEVDTGFASASEVPEPATLASIMLGLTLMGSTLRARRKK</sequence>
<feature type="signal peptide" evidence="1">
    <location>
        <begin position="1"/>
        <end position="26"/>
    </location>
</feature>